<dbReference type="PANTHER" id="PTHR43537:SF5">
    <property type="entry name" value="UXU OPERON TRANSCRIPTIONAL REGULATOR"/>
    <property type="match status" value="1"/>
</dbReference>
<name>A0A1Y5SDA1_9RHOB</name>
<keyword evidence="6" id="KW-1185">Reference proteome</keyword>
<dbReference type="InterPro" id="IPR008920">
    <property type="entry name" value="TF_FadR/GntR_C"/>
</dbReference>
<keyword evidence="3" id="KW-0804">Transcription</keyword>
<evidence type="ECO:0000259" key="4">
    <source>
        <dbReference type="PROSITE" id="PS50949"/>
    </source>
</evidence>
<dbReference type="Pfam" id="PF07729">
    <property type="entry name" value="FCD"/>
    <property type="match status" value="1"/>
</dbReference>
<dbReference type="PANTHER" id="PTHR43537">
    <property type="entry name" value="TRANSCRIPTIONAL REGULATOR, GNTR FAMILY"/>
    <property type="match status" value="1"/>
</dbReference>
<evidence type="ECO:0000313" key="5">
    <source>
        <dbReference type="EMBL" id="SLN38077.1"/>
    </source>
</evidence>
<dbReference type="GO" id="GO:0003700">
    <property type="term" value="F:DNA-binding transcription factor activity"/>
    <property type="evidence" value="ECO:0007669"/>
    <property type="project" value="InterPro"/>
</dbReference>
<dbReference type="SMART" id="SM00345">
    <property type="entry name" value="HTH_GNTR"/>
    <property type="match status" value="1"/>
</dbReference>
<dbReference type="CDD" id="cd07377">
    <property type="entry name" value="WHTH_GntR"/>
    <property type="match status" value="1"/>
</dbReference>
<sequence length="256" mass="28219">MIREIKTLESAAQNTPTVQRDRLHATVSAALEARILSGDLKIGDKLESESAIAKGFGVSTRAVREAIQTLETKGLVMRRHGGRTTVVREDVSEFLDTLAITVRQRLSSDPTYLEELMAARRMIETEVIELLCQGTESIAAPVTQALEQMKEARDAGDFASFVDADAAFHLALVHSAQNGIISIIYDNFAGLINEVIQLTSRVPTKSLEAAYEEHAEIYGRICRKDEAQAKALMRSQIDNSADYLRIAIEKNLGEET</sequence>
<evidence type="ECO:0000313" key="6">
    <source>
        <dbReference type="Proteomes" id="UP000193307"/>
    </source>
</evidence>
<dbReference type="InterPro" id="IPR036388">
    <property type="entry name" value="WH-like_DNA-bd_sf"/>
</dbReference>
<dbReference type="RefSeq" id="WP_085848647.1">
    <property type="nucleotide sequence ID" value="NZ_FNZV01000003.1"/>
</dbReference>
<dbReference type="Proteomes" id="UP000193307">
    <property type="component" value="Unassembled WGS sequence"/>
</dbReference>
<dbReference type="InterPro" id="IPR036390">
    <property type="entry name" value="WH_DNA-bd_sf"/>
</dbReference>
<dbReference type="SMART" id="SM00895">
    <property type="entry name" value="FCD"/>
    <property type="match status" value="1"/>
</dbReference>
<reference evidence="5 6" key="1">
    <citation type="submission" date="2017-03" db="EMBL/GenBank/DDBJ databases">
        <authorList>
            <person name="Afonso C.L."/>
            <person name="Miller P.J."/>
            <person name="Scott M.A."/>
            <person name="Spackman E."/>
            <person name="Goraichik I."/>
            <person name="Dimitrov K.M."/>
            <person name="Suarez D.L."/>
            <person name="Swayne D.E."/>
        </authorList>
    </citation>
    <scope>NUCLEOTIDE SEQUENCE [LARGE SCALE GENOMIC DNA]</scope>
    <source>
        <strain evidence="5 6">CECT 7971</strain>
    </source>
</reference>
<evidence type="ECO:0000256" key="1">
    <source>
        <dbReference type="ARBA" id="ARBA00023015"/>
    </source>
</evidence>
<keyword evidence="1" id="KW-0805">Transcription regulation</keyword>
<dbReference type="Gene3D" id="1.20.120.530">
    <property type="entry name" value="GntR ligand-binding domain-like"/>
    <property type="match status" value="1"/>
</dbReference>
<dbReference type="EMBL" id="FWFW01000004">
    <property type="protein sequence ID" value="SLN38077.1"/>
    <property type="molecule type" value="Genomic_DNA"/>
</dbReference>
<evidence type="ECO:0000256" key="3">
    <source>
        <dbReference type="ARBA" id="ARBA00023163"/>
    </source>
</evidence>
<evidence type="ECO:0000256" key="2">
    <source>
        <dbReference type="ARBA" id="ARBA00023125"/>
    </source>
</evidence>
<dbReference type="SUPFAM" id="SSF46785">
    <property type="entry name" value="Winged helix' DNA-binding domain"/>
    <property type="match status" value="1"/>
</dbReference>
<dbReference type="Pfam" id="PF00392">
    <property type="entry name" value="GntR"/>
    <property type="match status" value="1"/>
</dbReference>
<dbReference type="InterPro" id="IPR011711">
    <property type="entry name" value="GntR_C"/>
</dbReference>
<dbReference type="GO" id="GO:0003677">
    <property type="term" value="F:DNA binding"/>
    <property type="evidence" value="ECO:0007669"/>
    <property type="project" value="UniProtKB-KW"/>
</dbReference>
<accession>A0A1Y5SDA1</accession>
<protein>
    <submittedName>
        <fullName evidence="5">HTH-type transcriptional regulator LutR</fullName>
    </submittedName>
</protein>
<dbReference type="Gene3D" id="1.10.10.10">
    <property type="entry name" value="Winged helix-like DNA-binding domain superfamily/Winged helix DNA-binding domain"/>
    <property type="match status" value="1"/>
</dbReference>
<keyword evidence="2" id="KW-0238">DNA-binding</keyword>
<dbReference type="OrthoDB" id="9028214at2"/>
<dbReference type="PROSITE" id="PS50949">
    <property type="entry name" value="HTH_GNTR"/>
    <property type="match status" value="1"/>
</dbReference>
<dbReference type="STRING" id="658057.SAMN04488032_103135"/>
<gene>
    <name evidence="5" type="primary">lutR_4</name>
    <name evidence="5" type="ORF">PAM7971_01688</name>
</gene>
<proteinExistence type="predicted"/>
<feature type="domain" description="HTH gntR-type" evidence="4">
    <location>
        <begin position="21"/>
        <end position="90"/>
    </location>
</feature>
<dbReference type="InterPro" id="IPR000524">
    <property type="entry name" value="Tscrpt_reg_HTH_GntR"/>
</dbReference>
<organism evidence="5 6">
    <name type="scientific">Pacificibacter marinus</name>
    <dbReference type="NCBI Taxonomy" id="658057"/>
    <lineage>
        <taxon>Bacteria</taxon>
        <taxon>Pseudomonadati</taxon>
        <taxon>Pseudomonadota</taxon>
        <taxon>Alphaproteobacteria</taxon>
        <taxon>Rhodobacterales</taxon>
        <taxon>Roseobacteraceae</taxon>
        <taxon>Pacificibacter</taxon>
    </lineage>
</organism>
<dbReference type="SUPFAM" id="SSF48008">
    <property type="entry name" value="GntR ligand-binding domain-like"/>
    <property type="match status" value="1"/>
</dbReference>
<dbReference type="AlphaFoldDB" id="A0A1Y5SDA1"/>